<keyword evidence="3" id="KW-1185">Reference proteome</keyword>
<evidence type="ECO:0008006" key="4">
    <source>
        <dbReference type="Google" id="ProtNLM"/>
    </source>
</evidence>
<dbReference type="Proteomes" id="UP001501295">
    <property type="component" value="Unassembled WGS sequence"/>
</dbReference>
<accession>A0ABP8W6X1</accession>
<feature type="region of interest" description="Disordered" evidence="1">
    <location>
        <begin position="1"/>
        <end position="51"/>
    </location>
</feature>
<dbReference type="RefSeq" id="WP_345376698.1">
    <property type="nucleotide sequence ID" value="NZ_BAABLM010000007.1"/>
</dbReference>
<reference evidence="3" key="1">
    <citation type="journal article" date="2019" name="Int. J. Syst. Evol. Microbiol.">
        <title>The Global Catalogue of Microorganisms (GCM) 10K type strain sequencing project: providing services to taxonomists for standard genome sequencing and annotation.</title>
        <authorList>
            <consortium name="The Broad Institute Genomics Platform"/>
            <consortium name="The Broad Institute Genome Sequencing Center for Infectious Disease"/>
            <person name="Wu L."/>
            <person name="Ma J."/>
        </authorList>
    </citation>
    <scope>NUCLEOTIDE SEQUENCE [LARGE SCALE GENOMIC DNA]</scope>
    <source>
        <strain evidence="3">JCM 18956</strain>
    </source>
</reference>
<proteinExistence type="predicted"/>
<comment type="caution">
    <text evidence="2">The sequence shown here is derived from an EMBL/GenBank/DDBJ whole genome shotgun (WGS) entry which is preliminary data.</text>
</comment>
<dbReference type="EMBL" id="BAABLM010000007">
    <property type="protein sequence ID" value="GAA4682316.1"/>
    <property type="molecule type" value="Genomic_DNA"/>
</dbReference>
<dbReference type="Pfam" id="PF16259">
    <property type="entry name" value="DUF4913"/>
    <property type="match status" value="1"/>
</dbReference>
<organism evidence="2 3">
    <name type="scientific">Frondihabitans cladoniiphilus</name>
    <dbReference type="NCBI Taxonomy" id="715785"/>
    <lineage>
        <taxon>Bacteria</taxon>
        <taxon>Bacillati</taxon>
        <taxon>Actinomycetota</taxon>
        <taxon>Actinomycetes</taxon>
        <taxon>Micrococcales</taxon>
        <taxon>Microbacteriaceae</taxon>
        <taxon>Frondihabitans</taxon>
    </lineage>
</organism>
<protein>
    <recommendedName>
        <fullName evidence="4">DUF4913 domain-containing protein</fullName>
    </recommendedName>
</protein>
<feature type="compositionally biased region" description="Basic and acidic residues" evidence="1">
    <location>
        <begin position="1"/>
        <end position="25"/>
    </location>
</feature>
<evidence type="ECO:0000313" key="3">
    <source>
        <dbReference type="Proteomes" id="UP001501295"/>
    </source>
</evidence>
<evidence type="ECO:0000313" key="2">
    <source>
        <dbReference type="EMBL" id="GAA4682316.1"/>
    </source>
</evidence>
<sequence length="172" mass="20036">MSDEPTQKDPKIDVTDTESADRELDPGADLDLLEPRPSAHSSHEEPSYEPASPIDIRGPFLDWFDQHFNTVEVSGDRERAPWCPKWWLHPEATARLLALYFAWQDVEVSLSLEARSNWWLNHWDRHRAVLFDGQTGPFRECDMTRGHLAHRMRDHDPKMATLPPDDWQPPTF</sequence>
<name>A0ABP8W6X1_9MICO</name>
<gene>
    <name evidence="2" type="ORF">GCM10025780_29650</name>
</gene>
<dbReference type="InterPro" id="IPR032584">
    <property type="entry name" value="DUF4913"/>
</dbReference>
<evidence type="ECO:0000256" key="1">
    <source>
        <dbReference type="SAM" id="MobiDB-lite"/>
    </source>
</evidence>